<sequence length="452" mass="51422">MIYNETIVAQVTYPGKSAVGIIRVSGSQAKKIAIEILGKIPRARFATYSKFLNQEKKILDKGISLWFPAPYSFTGEDVLELQGHGSPLIMDLLIKRIVSIKYTRIAKPGEFSERAFLNGKIDLIQAEAIDDLINSETELSARASLNSLQGDFSFFIQELMNIIIEFRVNLESSIDFVEDRIDINFESFIHKKFRELHNKFNKIKKATSEGTLLREGKKIVIVGLPNAGKSSLLNTLSCSDRAIVTNIPGTTRDLLYEYVNINNVSCKLIDTAGFRETQNKIERIGISRTWDTIKTSDHILFVIDKTMSELQRQKICDDFIRNVTKNVQVTFVLNKNDLVKDTFGIKKINGLYFISVSAYTGQGIDILRDHIVKLDSYSSKEGVFIARRRHIIQIELAYKEFLHAEKHWLLFKNIELLAESLSLINRYLGEIIGKFNSDDLLKNIFSTFCIGK</sequence>
<comment type="subunit">
    <text evidence="6">Homodimer. Heterotetramer of two MnmE and two MnmG subunits.</text>
</comment>
<dbReference type="GO" id="GO:0030488">
    <property type="term" value="P:tRNA methylation"/>
    <property type="evidence" value="ECO:0007669"/>
    <property type="project" value="TreeGrafter"/>
</dbReference>
<feature type="binding site" evidence="6">
    <location>
        <position position="245"/>
    </location>
    <ligand>
        <name>K(+)</name>
        <dbReference type="ChEBI" id="CHEBI:29103"/>
    </ligand>
</feature>
<dbReference type="InterPro" id="IPR018948">
    <property type="entry name" value="GTP-bd_TrmE_N"/>
</dbReference>
<keyword evidence="6" id="KW-0460">Magnesium</keyword>
<keyword evidence="5 6" id="KW-0342">GTP-binding</keyword>
<dbReference type="Gene3D" id="3.30.1360.120">
    <property type="entry name" value="Probable tRNA modification gtpase trme, domain 1"/>
    <property type="match status" value="1"/>
</dbReference>
<dbReference type="NCBIfam" id="TIGR00450">
    <property type="entry name" value="mnmE_trmE_thdF"/>
    <property type="match status" value="1"/>
</dbReference>
<evidence type="ECO:0000256" key="1">
    <source>
        <dbReference type="ARBA" id="ARBA00011043"/>
    </source>
</evidence>
<dbReference type="InterPro" id="IPR006073">
    <property type="entry name" value="GTP-bd"/>
</dbReference>
<dbReference type="CDD" id="cd04164">
    <property type="entry name" value="trmE"/>
    <property type="match status" value="1"/>
</dbReference>
<keyword evidence="2 6" id="KW-0819">tRNA processing</keyword>
<dbReference type="RefSeq" id="WP_158355761.1">
    <property type="nucleotide sequence ID" value="NZ_CP034870.1"/>
</dbReference>
<dbReference type="NCBIfam" id="TIGR00231">
    <property type="entry name" value="small_GTP"/>
    <property type="match status" value="1"/>
</dbReference>
<dbReference type="PANTHER" id="PTHR42714">
    <property type="entry name" value="TRNA MODIFICATION GTPASE GTPBP3"/>
    <property type="match status" value="1"/>
</dbReference>
<feature type="binding site" evidence="6">
    <location>
        <begin position="270"/>
        <end position="273"/>
    </location>
    <ligand>
        <name>GTP</name>
        <dbReference type="ChEBI" id="CHEBI:37565"/>
    </ligand>
</feature>
<evidence type="ECO:0000256" key="5">
    <source>
        <dbReference type="ARBA" id="ARBA00023134"/>
    </source>
</evidence>
<dbReference type="NCBIfam" id="NF003661">
    <property type="entry name" value="PRK05291.1-3"/>
    <property type="match status" value="1"/>
</dbReference>
<accession>A0A4D6Y055</accession>
<evidence type="ECO:0000259" key="8">
    <source>
        <dbReference type="PROSITE" id="PS51709"/>
    </source>
</evidence>
<keyword evidence="6" id="KW-0479">Metal-binding</keyword>
<dbReference type="GO" id="GO:0005829">
    <property type="term" value="C:cytosol"/>
    <property type="evidence" value="ECO:0007669"/>
    <property type="project" value="TreeGrafter"/>
</dbReference>
<dbReference type="Pfam" id="PF12631">
    <property type="entry name" value="MnmE_helical"/>
    <property type="match status" value="1"/>
</dbReference>
<dbReference type="EMBL" id="CP034870">
    <property type="protein sequence ID" value="QCI21919.1"/>
    <property type="molecule type" value="Genomic_DNA"/>
</dbReference>
<feature type="binding site" evidence="6">
    <location>
        <begin position="245"/>
        <end position="251"/>
    </location>
    <ligand>
        <name>GTP</name>
        <dbReference type="ChEBI" id="CHEBI:37565"/>
    </ligand>
</feature>
<dbReference type="OrthoDB" id="9805918at2"/>
<dbReference type="InterPro" id="IPR004520">
    <property type="entry name" value="GTPase_MnmE"/>
</dbReference>
<dbReference type="SUPFAM" id="SSF52540">
    <property type="entry name" value="P-loop containing nucleoside triphosphate hydrolases"/>
    <property type="match status" value="1"/>
</dbReference>
<evidence type="ECO:0000256" key="6">
    <source>
        <dbReference type="HAMAP-Rule" id="MF_00379"/>
    </source>
</evidence>
<feature type="domain" description="TrmE-type G" evidence="8">
    <location>
        <begin position="216"/>
        <end position="376"/>
    </location>
</feature>
<feature type="binding site" evidence="6">
    <location>
        <begin position="226"/>
        <end position="231"/>
    </location>
    <ligand>
        <name>GTP</name>
        <dbReference type="ChEBI" id="CHEBI:37565"/>
    </ligand>
</feature>
<dbReference type="GO" id="GO:0005525">
    <property type="term" value="F:GTP binding"/>
    <property type="evidence" value="ECO:0007669"/>
    <property type="project" value="UniProtKB-UniRule"/>
</dbReference>
<keyword evidence="6" id="KW-0963">Cytoplasm</keyword>
<keyword evidence="6" id="KW-0378">Hydrolase</keyword>
<dbReference type="InterPro" id="IPR027417">
    <property type="entry name" value="P-loop_NTPase"/>
</dbReference>
<dbReference type="Pfam" id="PF10396">
    <property type="entry name" value="TrmE_N"/>
    <property type="match status" value="1"/>
</dbReference>
<reference evidence="9 10" key="1">
    <citation type="submission" date="2018-12" db="EMBL/GenBank/DDBJ databases">
        <authorList>
            <person name="Chong R.A."/>
        </authorList>
    </citation>
    <scope>NUCLEOTIDE SEQUENCE [LARGE SCALE GENOMIC DNA]</scope>
    <source>
        <strain evidence="9 10">Lps</strain>
    </source>
</reference>
<comment type="subcellular location">
    <subcellularLocation>
        <location evidence="6">Cytoplasm</location>
    </subcellularLocation>
</comment>
<dbReference type="GO" id="GO:0046872">
    <property type="term" value="F:metal ion binding"/>
    <property type="evidence" value="ECO:0007669"/>
    <property type="project" value="UniProtKB-KW"/>
</dbReference>
<feature type="binding site" evidence="6">
    <location>
        <position position="80"/>
    </location>
    <ligand>
        <name>(6S)-5-formyl-5,6,7,8-tetrahydrofolate</name>
        <dbReference type="ChEBI" id="CHEBI:57457"/>
    </ligand>
</feature>
<dbReference type="EC" id="3.6.-.-" evidence="6"/>
<dbReference type="PANTHER" id="PTHR42714:SF2">
    <property type="entry name" value="TRNA MODIFICATION GTPASE GTPBP3, MITOCHONDRIAL"/>
    <property type="match status" value="1"/>
</dbReference>
<dbReference type="Gene3D" id="3.40.50.300">
    <property type="entry name" value="P-loop containing nucleotide triphosphate hydrolases"/>
    <property type="match status" value="1"/>
</dbReference>
<comment type="caution">
    <text evidence="6">Lacks conserved residue(s) required for the propagation of feature annotation.</text>
</comment>
<dbReference type="PROSITE" id="PS51709">
    <property type="entry name" value="G_TRME"/>
    <property type="match status" value="1"/>
</dbReference>
<dbReference type="CDD" id="cd14858">
    <property type="entry name" value="TrmE_N"/>
    <property type="match status" value="1"/>
</dbReference>
<feature type="binding site" evidence="6">
    <location>
        <position position="251"/>
    </location>
    <ligand>
        <name>Mg(2+)</name>
        <dbReference type="ChEBI" id="CHEBI:18420"/>
    </ligand>
</feature>
<dbReference type="Gene3D" id="1.20.120.430">
    <property type="entry name" value="tRNA modification GTPase MnmE domain 2"/>
    <property type="match status" value="1"/>
</dbReference>
<comment type="similarity">
    <text evidence="1 6 7">Belongs to the TRAFAC class TrmE-Era-EngA-EngB-Septin-like GTPase superfamily. TrmE GTPase family.</text>
</comment>
<feature type="binding site" evidence="6">
    <location>
        <position position="226"/>
    </location>
    <ligand>
        <name>K(+)</name>
        <dbReference type="ChEBI" id="CHEBI:29103"/>
    </ligand>
</feature>
<feature type="binding site" evidence="6">
    <location>
        <position position="120"/>
    </location>
    <ligand>
        <name>(6S)-5-formyl-5,6,7,8-tetrahydrofolate</name>
        <dbReference type="ChEBI" id="CHEBI:57457"/>
    </ligand>
</feature>
<feature type="binding site" evidence="6">
    <location>
        <position position="250"/>
    </location>
    <ligand>
        <name>K(+)</name>
        <dbReference type="ChEBI" id="CHEBI:29103"/>
    </ligand>
</feature>
<dbReference type="InterPro" id="IPR027368">
    <property type="entry name" value="MnmE_dom2"/>
</dbReference>
<dbReference type="InterPro" id="IPR005225">
    <property type="entry name" value="Small_GTP-bd"/>
</dbReference>
<feature type="binding site" evidence="6">
    <location>
        <position position="23"/>
    </location>
    <ligand>
        <name>(6S)-5-formyl-5,6,7,8-tetrahydrofolate</name>
        <dbReference type="ChEBI" id="CHEBI:57457"/>
    </ligand>
</feature>
<comment type="function">
    <text evidence="6">Exhibits a very high intrinsic GTPase hydrolysis rate. Involved in the addition of a carboxymethylaminomethyl (cmnm) group at the wobble position (U34) of certain tRNAs, forming tRNA-cmnm(5)s(2)U34.</text>
</comment>
<evidence type="ECO:0000256" key="4">
    <source>
        <dbReference type="ARBA" id="ARBA00022958"/>
    </source>
</evidence>
<dbReference type="Pfam" id="PF01926">
    <property type="entry name" value="MMR_HSR1"/>
    <property type="match status" value="1"/>
</dbReference>
<dbReference type="InterPro" id="IPR025867">
    <property type="entry name" value="MnmE_helical"/>
</dbReference>
<dbReference type="GO" id="GO:0002098">
    <property type="term" value="P:tRNA wobble uridine modification"/>
    <property type="evidence" value="ECO:0007669"/>
    <property type="project" value="TreeGrafter"/>
</dbReference>
<protein>
    <recommendedName>
        <fullName evidence="6">tRNA modification GTPase MnmE</fullName>
        <ecNumber evidence="6">3.6.-.-</ecNumber>
    </recommendedName>
</protein>
<dbReference type="InterPro" id="IPR027266">
    <property type="entry name" value="TrmE/GcvT-like"/>
</dbReference>
<evidence type="ECO:0000256" key="7">
    <source>
        <dbReference type="RuleBase" id="RU003313"/>
    </source>
</evidence>
<feature type="binding site" evidence="6">
    <location>
        <position position="247"/>
    </location>
    <ligand>
        <name>K(+)</name>
        <dbReference type="ChEBI" id="CHEBI:29103"/>
    </ligand>
</feature>
<feature type="binding site" evidence="6">
    <location>
        <position position="452"/>
    </location>
    <ligand>
        <name>(6S)-5-formyl-5,6,7,8-tetrahydrofolate</name>
        <dbReference type="ChEBI" id="CHEBI:57457"/>
    </ligand>
</feature>
<keyword evidence="3 6" id="KW-0547">Nucleotide-binding</keyword>
<proteinExistence type="inferred from homology"/>
<keyword evidence="4 6" id="KW-0630">Potassium</keyword>
<dbReference type="AlphaFoldDB" id="A0A4D6Y055"/>
<dbReference type="HAMAP" id="MF_00379">
    <property type="entry name" value="GTPase_MnmE"/>
    <property type="match status" value="1"/>
</dbReference>
<evidence type="ECO:0000256" key="3">
    <source>
        <dbReference type="ARBA" id="ARBA00022741"/>
    </source>
</evidence>
<feature type="binding site" evidence="6">
    <location>
        <position position="230"/>
    </location>
    <ligand>
        <name>Mg(2+)</name>
        <dbReference type="ChEBI" id="CHEBI:18420"/>
    </ligand>
</feature>
<gene>
    <name evidence="6 9" type="primary">mnmE</name>
    <name evidence="6" type="synonym">trmE</name>
    <name evidence="9" type="ORF">D9V70_00080</name>
</gene>
<evidence type="ECO:0000256" key="2">
    <source>
        <dbReference type="ARBA" id="ARBA00022694"/>
    </source>
</evidence>
<name>A0A4D6Y055_9GAMM</name>
<organism evidence="9 10">
    <name type="scientific">Buchnera aphidicola</name>
    <name type="common">Lipaphis pseudobrassicae</name>
    <dbReference type="NCBI Taxonomy" id="1258543"/>
    <lineage>
        <taxon>Bacteria</taxon>
        <taxon>Pseudomonadati</taxon>
        <taxon>Pseudomonadota</taxon>
        <taxon>Gammaproteobacteria</taxon>
        <taxon>Enterobacterales</taxon>
        <taxon>Erwiniaceae</taxon>
        <taxon>Buchnera</taxon>
    </lineage>
</organism>
<dbReference type="Proteomes" id="UP000298564">
    <property type="component" value="Chromosome"/>
</dbReference>
<evidence type="ECO:0000313" key="9">
    <source>
        <dbReference type="EMBL" id="QCI21919.1"/>
    </source>
</evidence>
<dbReference type="InterPro" id="IPR031168">
    <property type="entry name" value="G_TrmE"/>
</dbReference>
<dbReference type="GO" id="GO:0003924">
    <property type="term" value="F:GTPase activity"/>
    <property type="evidence" value="ECO:0007669"/>
    <property type="project" value="UniProtKB-UniRule"/>
</dbReference>
<comment type="cofactor">
    <cofactor evidence="6">
        <name>K(+)</name>
        <dbReference type="ChEBI" id="CHEBI:29103"/>
    </cofactor>
    <text evidence="6">Binds 1 potassium ion per subunit.</text>
</comment>
<evidence type="ECO:0000313" key="10">
    <source>
        <dbReference type="Proteomes" id="UP000298564"/>
    </source>
</evidence>
<reference evidence="9 10" key="2">
    <citation type="submission" date="2019-05" db="EMBL/GenBank/DDBJ databases">
        <title>Genome evolution of the obligate endosymbiont Buchnera aphidicola.</title>
        <authorList>
            <person name="Moran N.A."/>
        </authorList>
    </citation>
    <scope>NUCLEOTIDE SEQUENCE [LARGE SCALE GENOMIC DNA]</scope>
    <source>
        <strain evidence="9 10">Lps</strain>
    </source>
</reference>